<dbReference type="Proteomes" id="UP000010824">
    <property type="component" value="Chromosome"/>
</dbReference>
<keyword evidence="2" id="KW-1185">Reference proteome</keyword>
<reference evidence="2" key="1">
    <citation type="submission" date="2011-12" db="EMBL/GenBank/DDBJ databases">
        <title>Complete sequence of Methanoregula formicicum SMSP.</title>
        <authorList>
            <person name="Lucas S."/>
            <person name="Han J."/>
            <person name="Lapidus A."/>
            <person name="Cheng J.-F."/>
            <person name="Goodwin L."/>
            <person name="Pitluck S."/>
            <person name="Peters L."/>
            <person name="Ovchinnikova G."/>
            <person name="Teshima H."/>
            <person name="Detter J.C."/>
            <person name="Han C."/>
            <person name="Tapia R."/>
            <person name="Land M."/>
            <person name="Hauser L."/>
            <person name="Kyrpides N."/>
            <person name="Ivanova N."/>
            <person name="Pagani I."/>
            <person name="Imachi H."/>
            <person name="Tamaki H."/>
            <person name="Sekiguchi Y."/>
            <person name="Kamagata Y."/>
            <person name="Cadillo-Quiroz H."/>
            <person name="Zinder S."/>
            <person name="Liu W.-T."/>
            <person name="Woyke T."/>
        </authorList>
    </citation>
    <scope>NUCLEOTIDE SEQUENCE [LARGE SCALE GENOMIC DNA]</scope>
    <source>
        <strain evidence="2">DSM 22288 / NBRC 105244 / SMSP</strain>
    </source>
</reference>
<dbReference type="EMBL" id="CP003167">
    <property type="protein sequence ID" value="AGB02369.1"/>
    <property type="molecule type" value="Genomic_DNA"/>
</dbReference>
<dbReference type="eggNOG" id="arCOG04419">
    <property type="taxonomic scope" value="Archaea"/>
</dbReference>
<sequence>MRSPSEIKRVVEGRLRSYLSRDRTGIRREVLRLFVKSKAITIAELVAILQKQFTVTFHAIASMVGIIASRIGILRATRNSDGVNSYELKEKYVDIVTRIVSTA</sequence>
<organism evidence="1 2">
    <name type="scientific">Methanoregula formicica (strain DSM 22288 / NBRC 105244 / SMSP)</name>
    <dbReference type="NCBI Taxonomy" id="593750"/>
    <lineage>
        <taxon>Archaea</taxon>
        <taxon>Methanobacteriati</taxon>
        <taxon>Methanobacteriota</taxon>
        <taxon>Stenosarchaea group</taxon>
        <taxon>Methanomicrobia</taxon>
        <taxon>Methanomicrobiales</taxon>
        <taxon>Methanoregulaceae</taxon>
        <taxon>Methanoregula</taxon>
    </lineage>
</organism>
<dbReference type="KEGG" id="mfo:Metfor_1329"/>
<name>L0HH18_METFS</name>
<dbReference type="HOGENOM" id="CLU_161115_0_0_2"/>
<reference evidence="1 2" key="2">
    <citation type="journal article" date="2014" name="Genome Announc.">
        <title>Complete Genome Sequence of Methanoregula formicica SMSPT, a Mesophilic Hydrogenotrophic Methanogen Isolated from a Methanogenic Upflow Anaerobic Sludge Blanket Reactor.</title>
        <authorList>
            <person name="Yamamoto K."/>
            <person name="Tamaki H."/>
            <person name="Cadillo-Quiroz H."/>
            <person name="Imachi H."/>
            <person name="Kyrpides N."/>
            <person name="Woyke T."/>
            <person name="Goodwin L."/>
            <person name="Zinder S.H."/>
            <person name="Kamagata Y."/>
            <person name="Liu W.T."/>
        </authorList>
    </citation>
    <scope>NUCLEOTIDE SEQUENCE [LARGE SCALE GENOMIC DNA]</scope>
    <source>
        <strain evidence="2">DSM 22288 / NBRC 105244 / SMSP</strain>
    </source>
</reference>
<dbReference type="InParanoid" id="L0HH18"/>
<dbReference type="RefSeq" id="WP_015285332.1">
    <property type="nucleotide sequence ID" value="NC_019943.1"/>
</dbReference>
<dbReference type="Pfam" id="PF10826">
    <property type="entry name" value="DUF2551"/>
    <property type="match status" value="1"/>
</dbReference>
<dbReference type="OrthoDB" id="120695at2157"/>
<dbReference type="STRING" id="593750.Metfor_1329"/>
<evidence type="ECO:0000313" key="1">
    <source>
        <dbReference type="EMBL" id="AGB02369.1"/>
    </source>
</evidence>
<dbReference type="AlphaFoldDB" id="L0HH18"/>
<gene>
    <name evidence="1" type="ordered locus">Metfor_1329</name>
</gene>
<dbReference type="GeneID" id="14307718"/>
<dbReference type="InterPro" id="IPR020501">
    <property type="entry name" value="Uncharacterised_AF1218"/>
</dbReference>
<evidence type="ECO:0008006" key="3">
    <source>
        <dbReference type="Google" id="ProtNLM"/>
    </source>
</evidence>
<protein>
    <recommendedName>
        <fullName evidence="3">DUF2551 domain-containing protein</fullName>
    </recommendedName>
</protein>
<proteinExistence type="predicted"/>
<evidence type="ECO:0000313" key="2">
    <source>
        <dbReference type="Proteomes" id="UP000010824"/>
    </source>
</evidence>
<accession>L0HH18</accession>